<accession>A0A438GIV9</accession>
<protein>
    <submittedName>
        <fullName evidence="1">Uncharacterized protein</fullName>
    </submittedName>
</protein>
<gene>
    <name evidence="1" type="ORF">CK203_057976</name>
</gene>
<name>A0A438GIV9_VITVI</name>
<evidence type="ECO:0000313" key="2">
    <source>
        <dbReference type="Proteomes" id="UP000288805"/>
    </source>
</evidence>
<reference evidence="1 2" key="1">
    <citation type="journal article" date="2018" name="PLoS Genet.">
        <title>Population sequencing reveals clonal diversity and ancestral inbreeding in the grapevine cultivar Chardonnay.</title>
        <authorList>
            <person name="Roach M.J."/>
            <person name="Johnson D.L."/>
            <person name="Bohlmann J."/>
            <person name="van Vuuren H.J."/>
            <person name="Jones S.J."/>
            <person name="Pretorius I.S."/>
            <person name="Schmidt S.A."/>
            <person name="Borneman A.R."/>
        </authorList>
    </citation>
    <scope>NUCLEOTIDE SEQUENCE [LARGE SCALE GENOMIC DNA]</scope>
    <source>
        <strain evidence="2">cv. Chardonnay</strain>
        <tissue evidence="1">Leaf</tissue>
    </source>
</reference>
<proteinExistence type="predicted"/>
<organism evidence="1 2">
    <name type="scientific">Vitis vinifera</name>
    <name type="common">Grape</name>
    <dbReference type="NCBI Taxonomy" id="29760"/>
    <lineage>
        <taxon>Eukaryota</taxon>
        <taxon>Viridiplantae</taxon>
        <taxon>Streptophyta</taxon>
        <taxon>Embryophyta</taxon>
        <taxon>Tracheophyta</taxon>
        <taxon>Spermatophyta</taxon>
        <taxon>Magnoliopsida</taxon>
        <taxon>eudicotyledons</taxon>
        <taxon>Gunneridae</taxon>
        <taxon>Pentapetalae</taxon>
        <taxon>rosids</taxon>
        <taxon>Vitales</taxon>
        <taxon>Vitaceae</taxon>
        <taxon>Viteae</taxon>
        <taxon>Vitis</taxon>
    </lineage>
</organism>
<comment type="caution">
    <text evidence="1">The sequence shown here is derived from an EMBL/GenBank/DDBJ whole genome shotgun (WGS) entry which is preliminary data.</text>
</comment>
<dbReference type="AlphaFoldDB" id="A0A438GIV9"/>
<sequence>MATNKERIEQLEAGLGGLQDGMSRMELGLTDKLHQMEETIHRLSEALLSNKEDQVATPTIVMVVSATIETTLRDKWKGDNKCSYPSWQSLNFQGTLATIQLNGLTSGPILWNIKASQQRKRCHWRHFILRMKLISGGSGYAAPTVKKGKKWRGQILKRNFGLVLDLQSVKILMRLCQG</sequence>
<dbReference type="Proteomes" id="UP000288805">
    <property type="component" value="Unassembled WGS sequence"/>
</dbReference>
<dbReference type="EMBL" id="QGNW01000422">
    <property type="protein sequence ID" value="RVW72141.1"/>
    <property type="molecule type" value="Genomic_DNA"/>
</dbReference>
<evidence type="ECO:0000313" key="1">
    <source>
        <dbReference type="EMBL" id="RVW72141.1"/>
    </source>
</evidence>